<dbReference type="SUPFAM" id="SSF53474">
    <property type="entry name" value="alpha/beta-Hydrolases"/>
    <property type="match status" value="1"/>
</dbReference>
<dbReference type="GeneID" id="57166414"/>
<dbReference type="AlphaFoldDB" id="A0A1S1LGV3"/>
<feature type="compositionally biased region" description="Low complexity" evidence="1">
    <location>
        <begin position="583"/>
        <end position="626"/>
    </location>
</feature>
<reference evidence="3 4" key="1">
    <citation type="submission" date="2016-10" db="EMBL/GenBank/DDBJ databases">
        <title>Evaluation of Human, Veterinary and Environmental Mycobacterium chelonae Isolates by Core Genome Phylogenomic Analysis, Targeted Gene Comparison, and Anti-microbial Susceptibility Patterns: A Tale of Mistaken Identities.</title>
        <authorList>
            <person name="Fogelson S.B."/>
            <person name="Camus A.C."/>
            <person name="Lorenz W."/>
            <person name="Vasireddy R."/>
            <person name="Vasireddy S."/>
            <person name="Smith T."/>
            <person name="Brown-Elliott B.A."/>
            <person name="Wallace R.J.Jr."/>
            <person name="Hasan N.A."/>
            <person name="Reischl U."/>
            <person name="Sanchez S."/>
        </authorList>
    </citation>
    <scope>NUCLEOTIDE SEQUENCE [LARGE SCALE GENOMIC DNA]</scope>
    <source>
        <strain evidence="3 4">1559</strain>
    </source>
</reference>
<dbReference type="PANTHER" id="PTHR37946:SF1">
    <property type="entry name" value="SLL1969 PROTEIN"/>
    <property type="match status" value="1"/>
</dbReference>
<feature type="compositionally biased region" description="Basic and acidic residues" evidence="1">
    <location>
        <begin position="647"/>
        <end position="665"/>
    </location>
</feature>
<proteinExistence type="predicted"/>
<gene>
    <name evidence="3" type="ORF">BKG76_06335</name>
</gene>
<dbReference type="STRING" id="948102.BKG76_06335"/>
<feature type="compositionally biased region" description="Polar residues" evidence="1">
    <location>
        <begin position="463"/>
        <end position="494"/>
    </location>
</feature>
<dbReference type="InterPro" id="IPR000073">
    <property type="entry name" value="AB_hydrolase_1"/>
</dbReference>
<feature type="domain" description="AB hydrolase-1" evidence="2">
    <location>
        <begin position="133"/>
        <end position="246"/>
    </location>
</feature>
<dbReference type="EMBL" id="MLIK01000004">
    <property type="protein sequence ID" value="OHU31277.1"/>
    <property type="molecule type" value="Genomic_DNA"/>
</dbReference>
<dbReference type="OrthoDB" id="8871309at2"/>
<evidence type="ECO:0000256" key="1">
    <source>
        <dbReference type="SAM" id="MobiDB-lite"/>
    </source>
</evidence>
<dbReference type="PANTHER" id="PTHR37946">
    <property type="entry name" value="SLL1969 PROTEIN"/>
    <property type="match status" value="1"/>
</dbReference>
<name>A0A1S1LGV3_9MYCO</name>
<dbReference type="Proteomes" id="UP000179616">
    <property type="component" value="Unassembled WGS sequence"/>
</dbReference>
<feature type="compositionally biased region" description="Basic and acidic residues" evidence="1">
    <location>
        <begin position="516"/>
        <end position="533"/>
    </location>
</feature>
<sequence length="665" mass="67449">MPTASYRARGASRNPLSHHPRAARLRVLLAASLVTSLVVTDGAPAALHTISESPLSAPITLTVDSGYISLTSDSTPLGAGPAASDSSPTLTITRRATISLNPGENGHGLDAVIKSESLASPAEAGTPTPGSIPVVLVHGTAENQKYWDAMKTSLHDAGMKAFTFEYGQTGFQGLVGSIGRQIGLRGFGDVEVSTQQLAHEVATVLDQTGAGKVDLVGHSQGGLLIKNFVAQDKSDRVANVVQLAPSSHGTTFSGLADIIGPVGNSVDINGWKPVKDVIYSAVSTLGWPSLSQQTVGSRFLDKLDKLPDTKPGVDYLVVSTKNDVVATPYKSQFITAAPGSTAVNIEVHSLPGVPRDGVVDHGLNGGEVISAVTDYLKSSQSAQRSADQIKANPGTTLSRDGSTTTVSEGTKVVATIEDRPESAKQNATKQSQEPIGKAATGTTVTTPSGATLEVAGRDVTLKRNGQSVSISETHGVTVANNPAEQTPSGKTSPQPDHLAKATESPVTKASPAAGETKTKESPGKPDVDKKPAAHESNTITPKIGIGANGIAHDGKTAGSRLSDHAAGPAAESGSTKTEKTPMATKKSGAAATDASATAHSGTENSTTNGSASTGSSASVGGQQASTPSGASDHKPGHPDTGSASSSGDHKKAADGPSHEHTAGAS</sequence>
<feature type="region of interest" description="Disordered" evidence="1">
    <location>
        <begin position="463"/>
        <end position="665"/>
    </location>
</feature>
<evidence type="ECO:0000313" key="4">
    <source>
        <dbReference type="Proteomes" id="UP000179616"/>
    </source>
</evidence>
<accession>A0A1S1LGV3</accession>
<evidence type="ECO:0000313" key="3">
    <source>
        <dbReference type="EMBL" id="OHU31277.1"/>
    </source>
</evidence>
<dbReference type="Pfam" id="PF00561">
    <property type="entry name" value="Abhydrolase_1"/>
    <property type="match status" value="1"/>
</dbReference>
<dbReference type="InterPro" id="IPR029058">
    <property type="entry name" value="AB_hydrolase_fold"/>
</dbReference>
<dbReference type="Gene3D" id="3.40.50.1820">
    <property type="entry name" value="alpha/beta hydrolase"/>
    <property type="match status" value="1"/>
</dbReference>
<organism evidence="3 4">
    <name type="scientific">Mycobacteroides franklinii</name>
    <dbReference type="NCBI Taxonomy" id="948102"/>
    <lineage>
        <taxon>Bacteria</taxon>
        <taxon>Bacillati</taxon>
        <taxon>Actinomycetota</taxon>
        <taxon>Actinomycetes</taxon>
        <taxon>Mycobacteriales</taxon>
        <taxon>Mycobacteriaceae</taxon>
        <taxon>Mycobacteroides</taxon>
    </lineage>
</organism>
<feature type="compositionally biased region" description="Low complexity" evidence="1">
    <location>
        <begin position="436"/>
        <end position="450"/>
    </location>
</feature>
<feature type="region of interest" description="Disordered" evidence="1">
    <location>
        <begin position="383"/>
        <end position="450"/>
    </location>
</feature>
<evidence type="ECO:0000259" key="2">
    <source>
        <dbReference type="Pfam" id="PF00561"/>
    </source>
</evidence>
<protein>
    <submittedName>
        <fullName evidence="3">Triacylglycerol lipase</fullName>
    </submittedName>
</protein>
<dbReference type="RefSeq" id="WP_070936696.1">
    <property type="nucleotide sequence ID" value="NZ_MLIK01000004.1"/>
</dbReference>
<feature type="compositionally biased region" description="Polar residues" evidence="1">
    <location>
        <begin position="423"/>
        <end position="433"/>
    </location>
</feature>
<comment type="caution">
    <text evidence="3">The sequence shown here is derived from an EMBL/GenBank/DDBJ whole genome shotgun (WGS) entry which is preliminary data.</text>
</comment>
<feature type="compositionally biased region" description="Polar residues" evidence="1">
    <location>
        <begin position="393"/>
        <end position="408"/>
    </location>
</feature>
<dbReference type="GO" id="GO:0003824">
    <property type="term" value="F:catalytic activity"/>
    <property type="evidence" value="ECO:0007669"/>
    <property type="project" value="UniProtKB-ARBA"/>
</dbReference>